<evidence type="ECO:0000256" key="1">
    <source>
        <dbReference type="ARBA" id="ARBA00000086"/>
    </source>
</evidence>
<evidence type="ECO:0000313" key="7">
    <source>
        <dbReference type="EMBL" id="OGC87006.1"/>
    </source>
</evidence>
<comment type="similarity">
    <text evidence="2">Belongs to the alkylbase DNA glycosidase AlkA family.</text>
</comment>
<dbReference type="SUPFAM" id="SSF48150">
    <property type="entry name" value="DNA-glycosylase"/>
    <property type="match status" value="1"/>
</dbReference>
<dbReference type="InterPro" id="IPR051912">
    <property type="entry name" value="Alkylbase_DNA_Glycosylase/TA"/>
</dbReference>
<evidence type="ECO:0000256" key="4">
    <source>
        <dbReference type="ARBA" id="ARBA00022763"/>
    </source>
</evidence>
<name>A0A1F4XZQ4_9BACT</name>
<gene>
    <name evidence="7" type="ORF">A2949_01370</name>
</gene>
<dbReference type="CDD" id="cd00056">
    <property type="entry name" value="ENDO3c"/>
    <property type="match status" value="1"/>
</dbReference>
<dbReference type="GO" id="GO:0006307">
    <property type="term" value="P:DNA alkylation repair"/>
    <property type="evidence" value="ECO:0007669"/>
    <property type="project" value="TreeGrafter"/>
</dbReference>
<dbReference type="PANTHER" id="PTHR43003:SF5">
    <property type="entry name" value="DNA-3-METHYLADENINE GLYCOSYLASE"/>
    <property type="match status" value="1"/>
</dbReference>
<comment type="catalytic activity">
    <reaction evidence="1">
        <text>Hydrolysis of alkylated DNA, releasing 3-methyladenine, 3-methylguanine, 7-methylguanine and 7-methyladenine.</text>
        <dbReference type="EC" id="3.2.2.21"/>
    </reaction>
</comment>
<keyword evidence="4" id="KW-0227">DNA damage</keyword>
<dbReference type="Proteomes" id="UP000178585">
    <property type="component" value="Unassembled WGS sequence"/>
</dbReference>
<comment type="caution">
    <text evidence="7">The sequence shown here is derived from an EMBL/GenBank/DDBJ whole genome shotgun (WGS) entry which is preliminary data.</text>
</comment>
<reference evidence="7 8" key="1">
    <citation type="journal article" date="2016" name="Nat. Commun.">
        <title>Thousands of microbial genomes shed light on interconnected biogeochemical processes in an aquifer system.</title>
        <authorList>
            <person name="Anantharaman K."/>
            <person name="Brown C.T."/>
            <person name="Hug L.A."/>
            <person name="Sharon I."/>
            <person name="Castelle C.J."/>
            <person name="Probst A.J."/>
            <person name="Thomas B.C."/>
            <person name="Singh A."/>
            <person name="Wilkins M.J."/>
            <person name="Karaoz U."/>
            <person name="Brodie E.L."/>
            <person name="Williams K.H."/>
            <person name="Hubbard S.S."/>
            <person name="Banfield J.F."/>
        </authorList>
    </citation>
    <scope>NUCLEOTIDE SEQUENCE [LARGE SCALE GENOMIC DNA]</scope>
</reference>
<evidence type="ECO:0000259" key="6">
    <source>
        <dbReference type="SMART" id="SM00478"/>
    </source>
</evidence>
<dbReference type="GO" id="GO:0032131">
    <property type="term" value="F:alkylated DNA binding"/>
    <property type="evidence" value="ECO:0007669"/>
    <property type="project" value="TreeGrafter"/>
</dbReference>
<dbReference type="EMBL" id="MEWZ01000009">
    <property type="protein sequence ID" value="OGC87006.1"/>
    <property type="molecule type" value="Genomic_DNA"/>
</dbReference>
<dbReference type="Pfam" id="PF00730">
    <property type="entry name" value="HhH-GPD"/>
    <property type="match status" value="1"/>
</dbReference>
<dbReference type="PANTHER" id="PTHR43003">
    <property type="entry name" value="DNA-3-METHYLADENINE GLYCOSYLASE"/>
    <property type="match status" value="1"/>
</dbReference>
<dbReference type="GO" id="GO:0006285">
    <property type="term" value="P:base-excision repair, AP site formation"/>
    <property type="evidence" value="ECO:0007669"/>
    <property type="project" value="TreeGrafter"/>
</dbReference>
<keyword evidence="5" id="KW-0234">DNA repair</keyword>
<dbReference type="EC" id="3.2.2.21" evidence="3"/>
<organism evidence="7 8">
    <name type="scientific">Candidatus Adlerbacteria bacterium RIFCSPLOWO2_01_FULL_54_21b</name>
    <dbReference type="NCBI Taxonomy" id="1797245"/>
    <lineage>
        <taxon>Bacteria</taxon>
        <taxon>Candidatus Adleribacteriota</taxon>
    </lineage>
</organism>
<accession>A0A1F4XZQ4</accession>
<dbReference type="STRING" id="1797245.A2949_01370"/>
<dbReference type="GO" id="GO:0008725">
    <property type="term" value="F:DNA-3-methyladenine glycosylase activity"/>
    <property type="evidence" value="ECO:0007669"/>
    <property type="project" value="TreeGrafter"/>
</dbReference>
<dbReference type="GO" id="GO:0032993">
    <property type="term" value="C:protein-DNA complex"/>
    <property type="evidence" value="ECO:0007669"/>
    <property type="project" value="TreeGrafter"/>
</dbReference>
<dbReference type="AlphaFoldDB" id="A0A1F4XZQ4"/>
<dbReference type="InterPro" id="IPR003265">
    <property type="entry name" value="HhH-GPD_domain"/>
</dbReference>
<protein>
    <recommendedName>
        <fullName evidence="3">DNA-3-methyladenine glycosylase II</fullName>
        <ecNumber evidence="3">3.2.2.21</ecNumber>
    </recommendedName>
</protein>
<dbReference type="InterPro" id="IPR011257">
    <property type="entry name" value="DNA_glycosylase"/>
</dbReference>
<evidence type="ECO:0000313" key="8">
    <source>
        <dbReference type="Proteomes" id="UP000178585"/>
    </source>
</evidence>
<feature type="domain" description="HhH-GPD" evidence="6">
    <location>
        <begin position="44"/>
        <end position="199"/>
    </location>
</feature>
<dbReference type="Gene3D" id="1.10.1670.40">
    <property type="match status" value="1"/>
</dbReference>
<dbReference type="Gene3D" id="1.10.340.30">
    <property type="entry name" value="Hypothetical protein, domain 2"/>
    <property type="match status" value="1"/>
</dbReference>
<evidence type="ECO:0000256" key="5">
    <source>
        <dbReference type="ARBA" id="ARBA00023204"/>
    </source>
</evidence>
<evidence type="ECO:0000256" key="3">
    <source>
        <dbReference type="ARBA" id="ARBA00012000"/>
    </source>
</evidence>
<proteinExistence type="inferred from homology"/>
<dbReference type="FunFam" id="1.10.340.30:FF:000004">
    <property type="entry name" value="DNA-3-methyladenine glycosylase II"/>
    <property type="match status" value="1"/>
</dbReference>
<dbReference type="GO" id="GO:0043916">
    <property type="term" value="F:DNA-7-methylguanine glycosylase activity"/>
    <property type="evidence" value="ECO:0007669"/>
    <property type="project" value="TreeGrafter"/>
</dbReference>
<dbReference type="SMART" id="SM00478">
    <property type="entry name" value="ENDO3c"/>
    <property type="match status" value="1"/>
</dbReference>
<sequence length="201" mass="22525">MTKTPPHSLKRDKHLGAFVRRHGPIVHRRAHARNTFQSLAESIVYQQLSGKAAATIVKRFVALFPGKKFPAPDDVLKINIKKLRSAGLSAQKASSIKDLATKCKDGTIEPKKFKGMSDAQIIEHVVRVKGIGEWTAQMFLMFTLGRPDVLPTGDLGIQKAIQKLFTLRTKPSPEKMQRLAQSWAGHRTLACFYLWRLLDEG</sequence>
<evidence type="ECO:0000256" key="2">
    <source>
        <dbReference type="ARBA" id="ARBA00010817"/>
    </source>
</evidence>